<name>A0ABP3CEL8_9GAMM</name>
<gene>
    <name evidence="1" type="ORF">GCM10009123_05930</name>
</gene>
<accession>A0ABP3CEL8</accession>
<comment type="caution">
    <text evidence="1">The sequence shown here is derived from an EMBL/GenBank/DDBJ whole genome shotgun (WGS) entry which is preliminary data.</text>
</comment>
<evidence type="ECO:0000313" key="2">
    <source>
        <dbReference type="Proteomes" id="UP001501221"/>
    </source>
</evidence>
<proteinExistence type="predicted"/>
<reference evidence="2" key="1">
    <citation type="journal article" date="2019" name="Int. J. Syst. Evol. Microbiol.">
        <title>The Global Catalogue of Microorganisms (GCM) 10K type strain sequencing project: providing services to taxonomists for standard genome sequencing and annotation.</title>
        <authorList>
            <consortium name="The Broad Institute Genomics Platform"/>
            <consortium name="The Broad Institute Genome Sequencing Center for Infectious Disease"/>
            <person name="Wu L."/>
            <person name="Ma J."/>
        </authorList>
    </citation>
    <scope>NUCLEOTIDE SEQUENCE [LARGE SCALE GENOMIC DNA]</scope>
    <source>
        <strain evidence="2">JCM 16211</strain>
    </source>
</reference>
<dbReference type="Proteomes" id="UP001501221">
    <property type="component" value="Unassembled WGS sequence"/>
</dbReference>
<keyword evidence="2" id="KW-1185">Reference proteome</keyword>
<evidence type="ECO:0000313" key="1">
    <source>
        <dbReference type="EMBL" id="GAA0201440.1"/>
    </source>
</evidence>
<dbReference type="EMBL" id="BAAAFM010000001">
    <property type="protein sequence ID" value="GAA0201440.1"/>
    <property type="molecule type" value="Genomic_DNA"/>
</dbReference>
<protein>
    <submittedName>
        <fullName evidence="1">Uncharacterized protein</fullName>
    </submittedName>
</protein>
<sequence>MIEIVTRCKSGHGHTVIASKISYLAKTRVLSLTETSKKNSKDCQNYIYSDNF</sequence>
<organism evidence="1 2">
    <name type="scientific">Kangiella japonica</name>
    <dbReference type="NCBI Taxonomy" id="647384"/>
    <lineage>
        <taxon>Bacteria</taxon>
        <taxon>Pseudomonadati</taxon>
        <taxon>Pseudomonadota</taxon>
        <taxon>Gammaproteobacteria</taxon>
        <taxon>Kangiellales</taxon>
        <taxon>Kangiellaceae</taxon>
        <taxon>Kangiella</taxon>
    </lineage>
</organism>